<proteinExistence type="predicted"/>
<comment type="caution">
    <text evidence="1">The sequence shown here is derived from an EMBL/GenBank/DDBJ whole genome shotgun (WGS) entry which is preliminary data.</text>
</comment>
<protein>
    <submittedName>
        <fullName evidence="1">Uncharacterized protein</fullName>
    </submittedName>
</protein>
<evidence type="ECO:0000313" key="2">
    <source>
        <dbReference type="Proteomes" id="UP000824133"/>
    </source>
</evidence>
<evidence type="ECO:0000313" key="1">
    <source>
        <dbReference type="EMBL" id="HIY80070.1"/>
    </source>
</evidence>
<name>A0A9D2CHY0_9ACTN</name>
<accession>A0A9D2CHY0</accession>
<dbReference type="EMBL" id="DXCP01000048">
    <property type="protein sequence ID" value="HIY80070.1"/>
    <property type="molecule type" value="Genomic_DNA"/>
</dbReference>
<dbReference type="Proteomes" id="UP000824133">
    <property type="component" value="Unassembled WGS sequence"/>
</dbReference>
<reference evidence="1" key="2">
    <citation type="submission" date="2021-04" db="EMBL/GenBank/DDBJ databases">
        <authorList>
            <person name="Gilroy R."/>
        </authorList>
    </citation>
    <scope>NUCLEOTIDE SEQUENCE</scope>
    <source>
        <strain evidence="1">ChiHjej10B9-743</strain>
    </source>
</reference>
<organism evidence="1 2">
    <name type="scientific">Candidatus Olsenella excrementavium</name>
    <dbReference type="NCBI Taxonomy" id="2838709"/>
    <lineage>
        <taxon>Bacteria</taxon>
        <taxon>Bacillati</taxon>
        <taxon>Actinomycetota</taxon>
        <taxon>Coriobacteriia</taxon>
        <taxon>Coriobacteriales</taxon>
        <taxon>Atopobiaceae</taxon>
        <taxon>Olsenella</taxon>
    </lineage>
</organism>
<gene>
    <name evidence="1" type="ORF">IAA42_06525</name>
</gene>
<dbReference type="AlphaFoldDB" id="A0A9D2CHY0"/>
<sequence length="85" mass="9435">MDVRSEDYGELQRLVDSLFVPGISSAATVSRLDVELRAEILDLCADLMEVVASLPPRTYTRQRLCDQLNSCLVARGWGTVYGTVE</sequence>
<reference evidence="1" key="1">
    <citation type="journal article" date="2021" name="PeerJ">
        <title>Extensive microbial diversity within the chicken gut microbiome revealed by metagenomics and culture.</title>
        <authorList>
            <person name="Gilroy R."/>
            <person name="Ravi A."/>
            <person name="Getino M."/>
            <person name="Pursley I."/>
            <person name="Horton D.L."/>
            <person name="Alikhan N.F."/>
            <person name="Baker D."/>
            <person name="Gharbi K."/>
            <person name="Hall N."/>
            <person name="Watson M."/>
            <person name="Adriaenssens E.M."/>
            <person name="Foster-Nyarko E."/>
            <person name="Jarju S."/>
            <person name="Secka A."/>
            <person name="Antonio M."/>
            <person name="Oren A."/>
            <person name="Chaudhuri R.R."/>
            <person name="La Ragione R."/>
            <person name="Hildebrand F."/>
            <person name="Pallen M.J."/>
        </authorList>
    </citation>
    <scope>NUCLEOTIDE SEQUENCE</scope>
    <source>
        <strain evidence="1">ChiHjej10B9-743</strain>
    </source>
</reference>